<dbReference type="SUPFAM" id="SSF51182">
    <property type="entry name" value="RmlC-like cupins"/>
    <property type="match status" value="1"/>
</dbReference>
<reference evidence="1" key="1">
    <citation type="submission" date="2019-08" db="EMBL/GenBank/DDBJ databases">
        <authorList>
            <person name="Kucharzyk K."/>
            <person name="Murdoch R.W."/>
            <person name="Higgins S."/>
            <person name="Loffler F."/>
        </authorList>
    </citation>
    <scope>NUCLEOTIDE SEQUENCE</scope>
</reference>
<accession>A0A644TX95</accession>
<comment type="caution">
    <text evidence="1">The sequence shown here is derived from an EMBL/GenBank/DDBJ whole genome shotgun (WGS) entry which is preliminary data.</text>
</comment>
<dbReference type="InterPro" id="IPR011051">
    <property type="entry name" value="RmlC_Cupin_sf"/>
</dbReference>
<dbReference type="AlphaFoldDB" id="A0A644TX95"/>
<dbReference type="EMBL" id="VSSQ01000055">
    <property type="protein sequence ID" value="MPL70822.1"/>
    <property type="molecule type" value="Genomic_DNA"/>
</dbReference>
<dbReference type="InterPro" id="IPR014710">
    <property type="entry name" value="RmlC-like_jellyroll"/>
</dbReference>
<protein>
    <recommendedName>
        <fullName evidence="2">Cupin 2 conserved barrel domain-containing protein</fullName>
    </recommendedName>
</protein>
<proteinExistence type="predicted"/>
<evidence type="ECO:0000313" key="1">
    <source>
        <dbReference type="EMBL" id="MPL70822.1"/>
    </source>
</evidence>
<dbReference type="CDD" id="cd02208">
    <property type="entry name" value="cupin_RmlC-like"/>
    <property type="match status" value="1"/>
</dbReference>
<dbReference type="Gene3D" id="2.60.120.10">
    <property type="entry name" value="Jelly Rolls"/>
    <property type="match status" value="1"/>
</dbReference>
<sequence length="249" mass="28153">MGTIKVSRRKEIVHSFEKGLSRQKILVGEYSQAAFEACAMKPGALWAPPRYKVEEKNQIFLFTSGSGYITTPRRAFNINEVSVFVPEFDTEAFEIHVSADSPGDLEFIHIETLMSSYDITCMREARMSLPRFRGLSEGWTYEEEFKGPGTTSIMLLEHRNLGRLSMGATLGHGPSYVGQHIHNELEQWYHPLPGASFTYTANGEEIRLEAGDLSYTPHGFHHGSKAAEGEKFDYIWFELCENGYPGEIK</sequence>
<organism evidence="1">
    <name type="scientific">bioreactor metagenome</name>
    <dbReference type="NCBI Taxonomy" id="1076179"/>
    <lineage>
        <taxon>unclassified sequences</taxon>
        <taxon>metagenomes</taxon>
        <taxon>ecological metagenomes</taxon>
    </lineage>
</organism>
<name>A0A644TX95_9ZZZZ</name>
<evidence type="ECO:0008006" key="2">
    <source>
        <dbReference type="Google" id="ProtNLM"/>
    </source>
</evidence>
<gene>
    <name evidence="1" type="ORF">SDC9_16584</name>
</gene>